<evidence type="ECO:0000313" key="7">
    <source>
        <dbReference type="EMBL" id="URE43266.1"/>
    </source>
</evidence>
<organism evidence="7 8">
    <name type="scientific">Musa troglodytarum</name>
    <name type="common">fe'i banana</name>
    <dbReference type="NCBI Taxonomy" id="320322"/>
    <lineage>
        <taxon>Eukaryota</taxon>
        <taxon>Viridiplantae</taxon>
        <taxon>Streptophyta</taxon>
        <taxon>Embryophyta</taxon>
        <taxon>Tracheophyta</taxon>
        <taxon>Spermatophyta</taxon>
        <taxon>Magnoliopsida</taxon>
        <taxon>Liliopsida</taxon>
        <taxon>Zingiberales</taxon>
        <taxon>Musaceae</taxon>
        <taxon>Musa</taxon>
    </lineage>
</organism>
<evidence type="ECO:0000259" key="6">
    <source>
        <dbReference type="Pfam" id="PF02298"/>
    </source>
</evidence>
<evidence type="ECO:0000256" key="1">
    <source>
        <dbReference type="ARBA" id="ARBA00022723"/>
    </source>
</evidence>
<evidence type="ECO:0000256" key="3">
    <source>
        <dbReference type="ARBA" id="ARBA00023157"/>
    </source>
</evidence>
<dbReference type="InterPro" id="IPR041844">
    <property type="entry name" value="Plantacyanin"/>
</dbReference>
<dbReference type="Gene3D" id="2.60.40.420">
    <property type="entry name" value="Cupredoxins - blue copper proteins"/>
    <property type="match status" value="1"/>
</dbReference>
<dbReference type="InterPro" id="IPR003245">
    <property type="entry name" value="Phytocyanin_dom"/>
</dbReference>
<dbReference type="GO" id="GO:0046872">
    <property type="term" value="F:metal ion binding"/>
    <property type="evidence" value="ECO:0007669"/>
    <property type="project" value="UniProtKB-KW"/>
</dbReference>
<feature type="chain" id="PRO_5039424839" description="Plantacyanin" evidence="5">
    <location>
        <begin position="32"/>
        <end position="127"/>
    </location>
</feature>
<keyword evidence="3" id="KW-1015">Disulfide bond</keyword>
<feature type="signal peptide" evidence="5">
    <location>
        <begin position="1"/>
        <end position="31"/>
    </location>
</feature>
<dbReference type="FunFam" id="2.60.40.420:FF:000013">
    <property type="entry name" value="basic blue protein-like"/>
    <property type="match status" value="1"/>
</dbReference>
<keyword evidence="8" id="KW-1185">Reference proteome</keyword>
<dbReference type="PANTHER" id="PTHR33021:SF513">
    <property type="entry name" value="PUTATIVE, EXPRESSED-RELATED"/>
    <property type="match status" value="1"/>
</dbReference>
<dbReference type="PANTHER" id="PTHR33021">
    <property type="entry name" value="BLUE COPPER PROTEIN"/>
    <property type="match status" value="1"/>
</dbReference>
<dbReference type="SUPFAM" id="SSF49503">
    <property type="entry name" value="Cupredoxins"/>
    <property type="match status" value="1"/>
</dbReference>
<dbReference type="EMBL" id="CP097511">
    <property type="protein sequence ID" value="URE43266.1"/>
    <property type="molecule type" value="Genomic_DNA"/>
</dbReference>
<proteinExistence type="predicted"/>
<evidence type="ECO:0000313" key="8">
    <source>
        <dbReference type="Proteomes" id="UP001055439"/>
    </source>
</evidence>
<dbReference type="CDD" id="cd11013">
    <property type="entry name" value="Plantacyanin"/>
    <property type="match status" value="1"/>
</dbReference>
<dbReference type="GO" id="GO:0009055">
    <property type="term" value="F:electron transfer activity"/>
    <property type="evidence" value="ECO:0007669"/>
    <property type="project" value="InterPro"/>
</dbReference>
<evidence type="ECO:0000256" key="5">
    <source>
        <dbReference type="SAM" id="SignalP"/>
    </source>
</evidence>
<keyword evidence="5" id="KW-0732">Signal</keyword>
<sequence length="127" mass="13397">MAQGRGSAGGLVTVVLGVAALCLLLAQVAEAATYTVGDTRGWSFNMDSWPRGKRFRAGDVLVFKYNPLEHNVVAVNAAGYNGCSTPRGSRVLTSGKDRLTLARGRNYFICSSVGHCQSGMKMAIVAA</sequence>
<dbReference type="Proteomes" id="UP001055439">
    <property type="component" value="Chromosome 9"/>
</dbReference>
<feature type="domain" description="Phytocyanin" evidence="6">
    <location>
        <begin position="42"/>
        <end position="120"/>
    </location>
</feature>
<dbReference type="GO" id="GO:0005886">
    <property type="term" value="C:plasma membrane"/>
    <property type="evidence" value="ECO:0007669"/>
    <property type="project" value="TreeGrafter"/>
</dbReference>
<name>A0A9E7L7D8_9LILI</name>
<evidence type="ECO:0000256" key="2">
    <source>
        <dbReference type="ARBA" id="ARBA00023008"/>
    </source>
</evidence>
<protein>
    <recommendedName>
        <fullName evidence="4">Plantacyanin</fullName>
    </recommendedName>
</protein>
<accession>A0A9E7L7D8</accession>
<dbReference type="OrthoDB" id="1934652at2759"/>
<dbReference type="InterPro" id="IPR039391">
    <property type="entry name" value="Phytocyanin-like"/>
</dbReference>
<gene>
    <name evidence="7" type="ORF">MUK42_14901</name>
</gene>
<reference evidence="7" key="1">
    <citation type="submission" date="2022-05" db="EMBL/GenBank/DDBJ databases">
        <title>The Musa troglodytarum L. genome provides insights into the mechanism of non-climacteric behaviour and enrichment of carotenoids.</title>
        <authorList>
            <person name="Wang J."/>
        </authorList>
    </citation>
    <scope>NUCLEOTIDE SEQUENCE</scope>
    <source>
        <tissue evidence="7">Leaf</tissue>
    </source>
</reference>
<keyword evidence="2" id="KW-0186">Copper</keyword>
<dbReference type="Pfam" id="PF02298">
    <property type="entry name" value="Cu_bind_like"/>
    <property type="match status" value="1"/>
</dbReference>
<dbReference type="InterPro" id="IPR008972">
    <property type="entry name" value="Cupredoxin"/>
</dbReference>
<dbReference type="AlphaFoldDB" id="A0A9E7L7D8"/>
<evidence type="ECO:0000256" key="4">
    <source>
        <dbReference type="ARBA" id="ARBA00082491"/>
    </source>
</evidence>
<keyword evidence="1" id="KW-0479">Metal-binding</keyword>